<feature type="transmembrane region" description="Helical" evidence="1">
    <location>
        <begin position="157"/>
        <end position="185"/>
    </location>
</feature>
<keyword evidence="1" id="KW-0472">Membrane</keyword>
<keyword evidence="1" id="KW-0812">Transmembrane</keyword>
<proteinExistence type="predicted"/>
<evidence type="ECO:0000256" key="1">
    <source>
        <dbReference type="SAM" id="Phobius"/>
    </source>
</evidence>
<gene>
    <name evidence="2" type="ORF">OWO01_03410</name>
</gene>
<feature type="transmembrane region" description="Helical" evidence="1">
    <location>
        <begin position="44"/>
        <end position="66"/>
    </location>
</feature>
<organism evidence="2 3">
    <name type="scientific">Natronobacillus azotifigens</name>
    <dbReference type="NCBI Taxonomy" id="472978"/>
    <lineage>
        <taxon>Bacteria</taxon>
        <taxon>Bacillati</taxon>
        <taxon>Bacillota</taxon>
        <taxon>Bacilli</taxon>
        <taxon>Bacillales</taxon>
        <taxon>Bacillaceae</taxon>
        <taxon>Natronobacillus</taxon>
    </lineage>
</organism>
<dbReference type="Proteomes" id="UP001084197">
    <property type="component" value="Unassembled WGS sequence"/>
</dbReference>
<keyword evidence="3" id="KW-1185">Reference proteome</keyword>
<keyword evidence="1" id="KW-1133">Transmembrane helix</keyword>
<name>A0A9J6R9A8_9BACI</name>
<feature type="transmembrane region" description="Helical" evidence="1">
    <location>
        <begin position="86"/>
        <end position="110"/>
    </location>
</feature>
<sequence>MIKRYFIYSTCYFILLLAVGEDEGVHLTFNSIRSLIIPYNQETQGISVFLLVLNLGLVLLFVDVIIKGTDDFFTLSPYALTRAGKVYFFFLYIKQIGRMLVIVIAAKLIIDMVIALPDFNQLTAVFAFAISTILTVFFLTMSVFLMRLKGLELQLIYFLLLLLTLTTQILSFSIEFFGIFVIASLGFLDNFWIIISGKIVLCLILILINYVSIRKYESLGS</sequence>
<protein>
    <submittedName>
        <fullName evidence="2">Uncharacterized protein</fullName>
    </submittedName>
</protein>
<feature type="transmembrane region" description="Helical" evidence="1">
    <location>
        <begin position="122"/>
        <end position="145"/>
    </location>
</feature>
<comment type="caution">
    <text evidence="2">The sequence shown here is derived from an EMBL/GenBank/DDBJ whole genome shotgun (WGS) entry which is preliminary data.</text>
</comment>
<dbReference type="AlphaFoldDB" id="A0A9J6R9A8"/>
<evidence type="ECO:0000313" key="2">
    <source>
        <dbReference type="EMBL" id="MCZ0702258.1"/>
    </source>
</evidence>
<reference evidence="2" key="1">
    <citation type="submission" date="2022-11" db="EMBL/GenBank/DDBJ databases">
        <title>WGS of Natronobacillus azotifigens 24KS-1, an anaerobic diazotrophic haloalkaliphile from soda-rich habitats.</title>
        <authorList>
            <person name="Sorokin D.Y."/>
            <person name="Merkel A.Y."/>
        </authorList>
    </citation>
    <scope>NUCLEOTIDE SEQUENCE</scope>
    <source>
        <strain evidence="2">24KS-1</strain>
    </source>
</reference>
<feature type="transmembrane region" description="Helical" evidence="1">
    <location>
        <begin position="191"/>
        <end position="211"/>
    </location>
</feature>
<dbReference type="RefSeq" id="WP_268779025.1">
    <property type="nucleotide sequence ID" value="NZ_JAPRAT010000004.1"/>
</dbReference>
<dbReference type="EMBL" id="JAPRAT010000004">
    <property type="protein sequence ID" value="MCZ0702258.1"/>
    <property type="molecule type" value="Genomic_DNA"/>
</dbReference>
<accession>A0A9J6R9A8</accession>
<evidence type="ECO:0000313" key="3">
    <source>
        <dbReference type="Proteomes" id="UP001084197"/>
    </source>
</evidence>